<dbReference type="Proteomes" id="UP001224392">
    <property type="component" value="Unassembled WGS sequence"/>
</dbReference>
<keyword evidence="1" id="KW-0456">Lyase</keyword>
<dbReference type="RefSeq" id="WP_285764414.1">
    <property type="nucleotide sequence ID" value="NZ_BSYJ01000004.1"/>
</dbReference>
<gene>
    <name evidence="3" type="ORF">MNKW57_21150</name>
</gene>
<dbReference type="EMBL" id="BSYJ01000004">
    <property type="protein sequence ID" value="GMG87794.1"/>
    <property type="molecule type" value="Genomic_DNA"/>
</dbReference>
<proteinExistence type="predicted"/>
<sequence>MAKKTFKGRVVLPGKVTGKATVSKQAFNTSGSYTENMFAGRTDAAPCTDASNKELFGKDLAGAILCTPTTVGSTMGGMCLMGMKAIGVGPEALLFSKPIDTLAAAGVLMADIWKEQRIVTIDMLGDEFLEVVKMGDPISVQEDGTVEVG</sequence>
<dbReference type="InterPro" id="IPR002840">
    <property type="entry name" value="PMDh-S-like_dom"/>
</dbReference>
<keyword evidence="4" id="KW-1185">Reference proteome</keyword>
<evidence type="ECO:0000313" key="3">
    <source>
        <dbReference type="EMBL" id="GMG87794.1"/>
    </source>
</evidence>
<evidence type="ECO:0000313" key="4">
    <source>
        <dbReference type="Proteomes" id="UP001224392"/>
    </source>
</evidence>
<protein>
    <submittedName>
        <fullName evidence="3">DUF126 domain-containing protein</fullName>
    </submittedName>
</protein>
<accession>A0ABQ6M0C7</accession>
<organism evidence="3 4">
    <name type="scientific">Biformimicrobium ophioploci</name>
    <dbReference type="NCBI Taxonomy" id="3036711"/>
    <lineage>
        <taxon>Bacteria</taxon>
        <taxon>Pseudomonadati</taxon>
        <taxon>Pseudomonadota</taxon>
        <taxon>Gammaproteobacteria</taxon>
        <taxon>Cellvibrionales</taxon>
        <taxon>Microbulbiferaceae</taxon>
        <taxon>Biformimicrobium</taxon>
    </lineage>
</organism>
<name>A0ABQ6M0C7_9GAMM</name>
<evidence type="ECO:0000259" key="2">
    <source>
        <dbReference type="Pfam" id="PF01989"/>
    </source>
</evidence>
<reference evidence="3 4" key="1">
    <citation type="submission" date="2023-04" db="EMBL/GenBank/DDBJ databases">
        <title>Marinobulbifer ophiurae gen. nov., sp. Nov., isolate from tissue of brittle star Ophioplocus japonicus.</title>
        <authorList>
            <person name="Kawano K."/>
            <person name="Sawayama S."/>
            <person name="Nakagawa S."/>
        </authorList>
    </citation>
    <scope>NUCLEOTIDE SEQUENCE [LARGE SCALE GENOMIC DNA]</scope>
    <source>
        <strain evidence="3 4">NKW57</strain>
    </source>
</reference>
<evidence type="ECO:0000256" key="1">
    <source>
        <dbReference type="ARBA" id="ARBA00023239"/>
    </source>
</evidence>
<dbReference type="Pfam" id="PF01989">
    <property type="entry name" value="AcnX_swivel_put"/>
    <property type="match status" value="1"/>
</dbReference>
<dbReference type="Gene3D" id="3.50.30.10">
    <property type="entry name" value="Phosphohistidine domain"/>
    <property type="match status" value="1"/>
</dbReference>
<feature type="domain" description="Phosphomevalonate dehydratase small subunit-like" evidence="2">
    <location>
        <begin position="43"/>
        <end position="112"/>
    </location>
</feature>
<dbReference type="SUPFAM" id="SSF52016">
    <property type="entry name" value="LeuD/IlvD-like"/>
    <property type="match status" value="1"/>
</dbReference>
<comment type="caution">
    <text evidence="3">The sequence shown here is derived from an EMBL/GenBank/DDBJ whole genome shotgun (WGS) entry which is preliminary data.</text>
</comment>